<reference evidence="3 4" key="1">
    <citation type="submission" date="2017-09" db="EMBL/GenBank/DDBJ databases">
        <title>Depth-based differentiation of microbial function through sediment-hosted aquifers and enrichment of novel symbionts in the deep terrestrial subsurface.</title>
        <authorList>
            <person name="Probst A.J."/>
            <person name="Ladd B."/>
            <person name="Jarett J.K."/>
            <person name="Geller-Mcgrath D.E."/>
            <person name="Sieber C.M."/>
            <person name="Emerson J.B."/>
            <person name="Anantharaman K."/>
            <person name="Thomas B.C."/>
            <person name="Malmstrom R."/>
            <person name="Stieglmeier M."/>
            <person name="Klingl A."/>
            <person name="Woyke T."/>
            <person name="Ryan C.M."/>
            <person name="Banfield J.F."/>
        </authorList>
    </citation>
    <scope>NUCLEOTIDE SEQUENCE [LARGE SCALE GENOMIC DNA]</scope>
    <source>
        <strain evidence="3">CG17_big_fil_post_rev_8_21_14_2_50_48_46</strain>
    </source>
</reference>
<name>A0A2M7G921_9BACT</name>
<feature type="domain" description="Transposase (putative) YhgA-like" evidence="2">
    <location>
        <begin position="6"/>
        <end position="171"/>
    </location>
</feature>
<dbReference type="Pfam" id="PF04754">
    <property type="entry name" value="Transposase_31"/>
    <property type="match status" value="1"/>
</dbReference>
<sequence>MVHHIHDFGYKRLFSNVTIFRQLLETFVHEPWVKELDFNSAETIEHSFISEAYRETESDLIYKLKLNGQDVFIYVLLEFQSSVDRFISVRILNYITSLYVSLIKSGQIKEKLPPVFPIMLYNGDAKWTAPEAVAETIEHHDVLGQYGIGFQYLKIAENEYSAETLLQIQNIVSTLFLAENHYNLEQLEHELLELFEKEDRMAISLFLNWFKMLAVDGRIDSTDYQAFEKIYTNQLEVRQMFTTAISEKDKRLIQEGEAKGKAEGQKEEKINIAKQMKADGITSEVISKYTGLSENEIKNL</sequence>
<proteinExistence type="inferred from homology"/>
<evidence type="ECO:0000256" key="1">
    <source>
        <dbReference type="ARBA" id="ARBA00009787"/>
    </source>
</evidence>
<gene>
    <name evidence="3" type="ORF">COW36_04730</name>
</gene>
<dbReference type="EMBL" id="PFFQ01000012">
    <property type="protein sequence ID" value="PIW18600.1"/>
    <property type="molecule type" value="Genomic_DNA"/>
</dbReference>
<comment type="similarity">
    <text evidence="1">Belongs to the Rpn/YhgA-like nuclease family.</text>
</comment>
<dbReference type="PANTHER" id="PTHR34611">
    <property type="match status" value="1"/>
</dbReference>
<dbReference type="InterPro" id="IPR006842">
    <property type="entry name" value="Transposase_31"/>
</dbReference>
<protein>
    <recommendedName>
        <fullName evidence="2">Transposase (putative) YhgA-like domain-containing protein</fullName>
    </recommendedName>
</protein>
<accession>A0A2M7G921</accession>
<dbReference type="InterPro" id="IPR051699">
    <property type="entry name" value="Rpn/YhgA-like_nuclease"/>
</dbReference>
<evidence type="ECO:0000313" key="3">
    <source>
        <dbReference type="EMBL" id="PIW18600.1"/>
    </source>
</evidence>
<dbReference type="Proteomes" id="UP000231019">
    <property type="component" value="Unassembled WGS sequence"/>
</dbReference>
<dbReference type="NCBIfam" id="TIGR01784">
    <property type="entry name" value="T_den_put_tspse"/>
    <property type="match status" value="1"/>
</dbReference>
<organism evidence="3 4">
    <name type="scientific">bacterium (Candidatus Blackallbacteria) CG17_big_fil_post_rev_8_21_14_2_50_48_46</name>
    <dbReference type="NCBI Taxonomy" id="2014261"/>
    <lineage>
        <taxon>Bacteria</taxon>
        <taxon>Candidatus Blackallbacteria</taxon>
    </lineage>
</organism>
<dbReference type="AlphaFoldDB" id="A0A2M7G921"/>
<dbReference type="GO" id="GO:0006310">
    <property type="term" value="P:DNA recombination"/>
    <property type="evidence" value="ECO:0007669"/>
    <property type="project" value="TreeGrafter"/>
</dbReference>
<evidence type="ECO:0000259" key="2">
    <source>
        <dbReference type="Pfam" id="PF04754"/>
    </source>
</evidence>
<dbReference type="InterPro" id="IPR010106">
    <property type="entry name" value="RpnA"/>
</dbReference>
<dbReference type="GO" id="GO:1990238">
    <property type="term" value="F:double-stranded DNA endonuclease activity"/>
    <property type="evidence" value="ECO:0007669"/>
    <property type="project" value="TreeGrafter"/>
</dbReference>
<evidence type="ECO:0000313" key="4">
    <source>
        <dbReference type="Proteomes" id="UP000231019"/>
    </source>
</evidence>
<comment type="caution">
    <text evidence="3">The sequence shown here is derived from an EMBL/GenBank/DDBJ whole genome shotgun (WGS) entry which is preliminary data.</text>
</comment>
<dbReference type="PANTHER" id="PTHR34611:SF2">
    <property type="entry name" value="INACTIVE RECOMBINATION-PROMOTING NUCLEASE-LIKE PROTEIN RPNE-RELATED"/>
    <property type="match status" value="1"/>
</dbReference>